<sequence length="188" mass="21463">MSPCTVPQNNYSKENELKEVFRHFDSDGDEKISALELRSYFGSIGEYMSYEEAQAVIEDLDSDGDKLLDFKDFLRLMKREANEEDADLKKAFEMFEMEKGSGRRDAALPTLSSNPKSRSRQCPTRGARVEEGPLPHDVLAWWIRPVRIEEETSISKLSVPTPQELLNQEPNASVTLRDRNHEGTGDHQ</sequence>
<dbReference type="PROSITE" id="PS50222">
    <property type="entry name" value="EF_HAND_2"/>
    <property type="match status" value="2"/>
</dbReference>
<feature type="domain" description="EF-hand" evidence="4">
    <location>
        <begin position="48"/>
        <end position="83"/>
    </location>
</feature>
<evidence type="ECO:0000313" key="6">
    <source>
        <dbReference type="Proteomes" id="UP000467840"/>
    </source>
</evidence>
<name>A0A6A6L4M5_HEVBR</name>
<feature type="domain" description="EF-hand" evidence="4">
    <location>
        <begin position="12"/>
        <end position="47"/>
    </location>
</feature>
<dbReference type="Gene3D" id="1.10.238.10">
    <property type="entry name" value="EF-hand"/>
    <property type="match status" value="2"/>
</dbReference>
<dbReference type="Proteomes" id="UP000467840">
    <property type="component" value="Chromosome 7"/>
</dbReference>
<accession>A0A6A6L4M5</accession>
<keyword evidence="1" id="KW-0677">Repeat</keyword>
<evidence type="ECO:0000313" key="5">
    <source>
        <dbReference type="EMBL" id="KAF2295096.1"/>
    </source>
</evidence>
<dbReference type="GO" id="GO:0005509">
    <property type="term" value="F:calcium ion binding"/>
    <property type="evidence" value="ECO:0007669"/>
    <property type="project" value="InterPro"/>
</dbReference>
<feature type="compositionally biased region" description="Polar residues" evidence="3">
    <location>
        <begin position="110"/>
        <end position="122"/>
    </location>
</feature>
<dbReference type="AlphaFoldDB" id="A0A6A6L4M5"/>
<dbReference type="PANTHER" id="PTHR23050">
    <property type="entry name" value="CALCIUM BINDING PROTEIN"/>
    <property type="match status" value="1"/>
</dbReference>
<dbReference type="InterPro" id="IPR011992">
    <property type="entry name" value="EF-hand-dom_pair"/>
</dbReference>
<evidence type="ECO:0000256" key="2">
    <source>
        <dbReference type="ARBA" id="ARBA00022837"/>
    </source>
</evidence>
<dbReference type="GO" id="GO:0043226">
    <property type="term" value="C:organelle"/>
    <property type="evidence" value="ECO:0007669"/>
    <property type="project" value="UniProtKB-ARBA"/>
</dbReference>
<feature type="region of interest" description="Disordered" evidence="3">
    <location>
        <begin position="98"/>
        <end position="131"/>
    </location>
</feature>
<dbReference type="Pfam" id="PF13499">
    <property type="entry name" value="EF-hand_7"/>
    <property type="match status" value="1"/>
</dbReference>
<evidence type="ECO:0000256" key="1">
    <source>
        <dbReference type="ARBA" id="ARBA00022737"/>
    </source>
</evidence>
<gene>
    <name evidence="5" type="ORF">GH714_031490</name>
</gene>
<dbReference type="InterPro" id="IPR050145">
    <property type="entry name" value="Centrin_CML-like"/>
</dbReference>
<proteinExistence type="predicted"/>
<keyword evidence="6" id="KW-1185">Reference proteome</keyword>
<dbReference type="SUPFAM" id="SSF47473">
    <property type="entry name" value="EF-hand"/>
    <property type="match status" value="1"/>
</dbReference>
<feature type="compositionally biased region" description="Basic and acidic residues" evidence="3">
    <location>
        <begin position="176"/>
        <end position="188"/>
    </location>
</feature>
<dbReference type="InterPro" id="IPR002048">
    <property type="entry name" value="EF_hand_dom"/>
</dbReference>
<dbReference type="InterPro" id="IPR018247">
    <property type="entry name" value="EF_Hand_1_Ca_BS"/>
</dbReference>
<keyword evidence="2" id="KW-0106">Calcium</keyword>
<dbReference type="PROSITE" id="PS00018">
    <property type="entry name" value="EF_HAND_1"/>
    <property type="match status" value="1"/>
</dbReference>
<dbReference type="EMBL" id="JAAGAX010000013">
    <property type="protein sequence ID" value="KAF2295096.1"/>
    <property type="molecule type" value="Genomic_DNA"/>
</dbReference>
<dbReference type="FunFam" id="1.10.238.10:FF:000178">
    <property type="entry name" value="Calmodulin-2 A"/>
    <property type="match status" value="1"/>
</dbReference>
<comment type="caution">
    <text evidence="5">The sequence shown here is derived from an EMBL/GenBank/DDBJ whole genome shotgun (WGS) entry which is preliminary data.</text>
</comment>
<reference evidence="5 6" key="1">
    <citation type="journal article" date="2020" name="Mol. Plant">
        <title>The Chromosome-Based Rubber Tree Genome Provides New Insights into Spurge Genome Evolution and Rubber Biosynthesis.</title>
        <authorList>
            <person name="Liu J."/>
            <person name="Shi C."/>
            <person name="Shi C.C."/>
            <person name="Li W."/>
            <person name="Zhang Q.J."/>
            <person name="Zhang Y."/>
            <person name="Li K."/>
            <person name="Lu H.F."/>
            <person name="Shi C."/>
            <person name="Zhu S.T."/>
            <person name="Xiao Z.Y."/>
            <person name="Nan H."/>
            <person name="Yue Y."/>
            <person name="Zhu X.G."/>
            <person name="Wu Y."/>
            <person name="Hong X.N."/>
            <person name="Fan G.Y."/>
            <person name="Tong Y."/>
            <person name="Zhang D."/>
            <person name="Mao C.L."/>
            <person name="Liu Y.L."/>
            <person name="Hao S.J."/>
            <person name="Liu W.Q."/>
            <person name="Lv M.Q."/>
            <person name="Zhang H.B."/>
            <person name="Liu Y."/>
            <person name="Hu-Tang G.R."/>
            <person name="Wang J.P."/>
            <person name="Wang J.H."/>
            <person name="Sun Y.H."/>
            <person name="Ni S.B."/>
            <person name="Chen W.B."/>
            <person name="Zhang X.C."/>
            <person name="Jiao Y.N."/>
            <person name="Eichler E.E."/>
            <person name="Li G.H."/>
            <person name="Liu X."/>
            <person name="Gao L.Z."/>
        </authorList>
    </citation>
    <scope>NUCLEOTIDE SEQUENCE [LARGE SCALE GENOMIC DNA]</scope>
    <source>
        <strain evidence="6">cv. GT1</strain>
        <tissue evidence="5">Leaf</tissue>
    </source>
</reference>
<feature type="compositionally biased region" description="Polar residues" evidence="3">
    <location>
        <begin position="154"/>
        <end position="174"/>
    </location>
</feature>
<evidence type="ECO:0000259" key="4">
    <source>
        <dbReference type="PROSITE" id="PS50222"/>
    </source>
</evidence>
<dbReference type="CDD" id="cd00051">
    <property type="entry name" value="EFh"/>
    <property type="match status" value="1"/>
</dbReference>
<organism evidence="5 6">
    <name type="scientific">Hevea brasiliensis</name>
    <name type="common">Para rubber tree</name>
    <name type="synonym">Siphonia brasiliensis</name>
    <dbReference type="NCBI Taxonomy" id="3981"/>
    <lineage>
        <taxon>Eukaryota</taxon>
        <taxon>Viridiplantae</taxon>
        <taxon>Streptophyta</taxon>
        <taxon>Embryophyta</taxon>
        <taxon>Tracheophyta</taxon>
        <taxon>Spermatophyta</taxon>
        <taxon>Magnoliopsida</taxon>
        <taxon>eudicotyledons</taxon>
        <taxon>Gunneridae</taxon>
        <taxon>Pentapetalae</taxon>
        <taxon>rosids</taxon>
        <taxon>fabids</taxon>
        <taxon>Malpighiales</taxon>
        <taxon>Euphorbiaceae</taxon>
        <taxon>Crotonoideae</taxon>
        <taxon>Micrandreae</taxon>
        <taxon>Hevea</taxon>
    </lineage>
</organism>
<protein>
    <recommendedName>
        <fullName evidence="4">EF-hand domain-containing protein</fullName>
    </recommendedName>
</protein>
<dbReference type="SMART" id="SM00054">
    <property type="entry name" value="EFh"/>
    <property type="match status" value="2"/>
</dbReference>
<feature type="region of interest" description="Disordered" evidence="3">
    <location>
        <begin position="154"/>
        <end position="188"/>
    </location>
</feature>
<evidence type="ECO:0000256" key="3">
    <source>
        <dbReference type="SAM" id="MobiDB-lite"/>
    </source>
</evidence>